<protein>
    <submittedName>
        <fullName evidence="1">Uncharacterized protein</fullName>
    </submittedName>
</protein>
<accession>A0A2P7TYC9</accession>
<dbReference type="EMBL" id="PXYY01000077">
    <property type="protein sequence ID" value="PSJ79734.1"/>
    <property type="molecule type" value="Genomic_DNA"/>
</dbReference>
<organism evidence="1 2">
    <name type="scientific">Neisseria iguanae</name>
    <dbReference type="NCBI Taxonomy" id="90242"/>
    <lineage>
        <taxon>Bacteria</taxon>
        <taxon>Pseudomonadati</taxon>
        <taxon>Pseudomonadota</taxon>
        <taxon>Betaproteobacteria</taxon>
        <taxon>Neisseriales</taxon>
        <taxon>Neisseriaceae</taxon>
        <taxon>Neisseria</taxon>
    </lineage>
</organism>
<proteinExistence type="predicted"/>
<evidence type="ECO:0000313" key="2">
    <source>
        <dbReference type="Proteomes" id="UP000241868"/>
    </source>
</evidence>
<name>A0A2P7TYC9_9NEIS</name>
<evidence type="ECO:0000313" key="1">
    <source>
        <dbReference type="EMBL" id="PSJ79734.1"/>
    </source>
</evidence>
<comment type="caution">
    <text evidence="1">The sequence shown here is derived from an EMBL/GenBank/DDBJ whole genome shotgun (WGS) entry which is preliminary data.</text>
</comment>
<reference evidence="1 2" key="1">
    <citation type="submission" date="2018-03" db="EMBL/GenBank/DDBJ databases">
        <title>Neisseria weixii sp. nov., isolated from the intestinal contents of Tibetan Plateau pika (Ochotona curzoniae) in Yushu, Qinghai Province, China.</title>
        <authorList>
            <person name="Gui Z."/>
        </authorList>
    </citation>
    <scope>NUCLEOTIDE SEQUENCE [LARGE SCALE GENOMIC DNA]</scope>
    <source>
        <strain evidence="1 2">ATCC 51483</strain>
    </source>
</reference>
<sequence length="59" mass="6901">MIDIKYCLGVDAVGIPDKNGNIFNLIRDKYDNNIRGHEREREFSNCMIEEKGYEYKGNT</sequence>
<dbReference type="OrthoDB" id="8616485at2"/>
<dbReference type="Proteomes" id="UP000241868">
    <property type="component" value="Unassembled WGS sequence"/>
</dbReference>
<dbReference type="RefSeq" id="WP_106742542.1">
    <property type="nucleotide sequence ID" value="NZ_PXYY01000077.1"/>
</dbReference>
<gene>
    <name evidence="1" type="ORF">C7N83_10470</name>
</gene>
<dbReference type="AlphaFoldDB" id="A0A2P7TYC9"/>
<keyword evidence="2" id="KW-1185">Reference proteome</keyword>